<keyword evidence="4" id="KW-1185">Reference proteome</keyword>
<sequence>MRMVWVLAVLGLFLFAGAGPAAAGNDCRQYKPTVSIVVGPGTIPPSKRQAEIHYFFRGAPACWDAVHLRFGIAGREPYIIQEIKSGRNCGIYKDGRSLPACAHKVGTVEFGTTYVVGLQECDKHALSSDECSSWASQTVTTPRN</sequence>
<reference evidence="2 4" key="1">
    <citation type="submission" date="2016-12" db="EMBL/GenBank/DDBJ databases">
        <title>Draft genome sequence of Roseomonas mucosa strain AU37, isolated from a peripheral intravenous catheter.</title>
        <authorList>
            <person name="Choudhury M.A."/>
            <person name="Sidjabat H.E."/>
            <person name="Wailan A.M."/>
            <person name="Zhang L."/>
            <person name="Marsh N.M."/>
            <person name="Rickard C.M."/>
            <person name="Davies M."/>
            <person name="Mcmillan D.J."/>
        </authorList>
    </citation>
    <scope>NUCLEOTIDE SEQUENCE [LARGE SCALE GENOMIC DNA]</scope>
    <source>
        <strain evidence="2 4">SAVE376</strain>
    </source>
</reference>
<dbReference type="STRING" id="207340.APZ41_010705"/>
<feature type="signal peptide" evidence="1">
    <location>
        <begin position="1"/>
        <end position="23"/>
    </location>
</feature>
<evidence type="ECO:0000313" key="4">
    <source>
        <dbReference type="Proteomes" id="UP000054844"/>
    </source>
</evidence>
<dbReference type="Proteomes" id="UP000054844">
    <property type="component" value="Unassembled WGS sequence"/>
</dbReference>
<reference evidence="3 5" key="2">
    <citation type="submission" date="2018-06" db="EMBL/GenBank/DDBJ databases">
        <authorList>
            <consortium name="Pathogen Informatics"/>
            <person name="Doyle S."/>
        </authorList>
    </citation>
    <scope>NUCLEOTIDE SEQUENCE [LARGE SCALE GENOMIC DNA]</scope>
    <source>
        <strain evidence="3 5">NCTC13291</strain>
    </source>
</reference>
<evidence type="ECO:0000313" key="3">
    <source>
        <dbReference type="EMBL" id="SUE41971.1"/>
    </source>
</evidence>
<gene>
    <name evidence="2" type="ORF">APZ41_010705</name>
    <name evidence="3" type="ORF">NCTC13291_03587</name>
</gene>
<keyword evidence="1" id="KW-0732">Signal</keyword>
<feature type="chain" id="PRO_5044062698" description="Secreted protein" evidence="1">
    <location>
        <begin position="24"/>
        <end position="144"/>
    </location>
</feature>
<dbReference type="EMBL" id="LLWF02000029">
    <property type="protein sequence ID" value="ONH83223.1"/>
    <property type="molecule type" value="Genomic_DNA"/>
</dbReference>
<name>A0A1S8D4H1_9PROT</name>
<protein>
    <recommendedName>
        <fullName evidence="6">Secreted protein</fullName>
    </recommendedName>
</protein>
<evidence type="ECO:0000256" key="1">
    <source>
        <dbReference type="SAM" id="SignalP"/>
    </source>
</evidence>
<evidence type="ECO:0000313" key="5">
    <source>
        <dbReference type="Proteomes" id="UP000254919"/>
    </source>
</evidence>
<dbReference type="OrthoDB" id="9903858at2"/>
<accession>A0A1S8D4H1</accession>
<dbReference type="AlphaFoldDB" id="A0A1S8D4H1"/>
<dbReference type="RefSeq" id="WP_026032999.1">
    <property type="nucleotide sequence ID" value="NZ_AP031462.1"/>
</dbReference>
<evidence type="ECO:0000313" key="2">
    <source>
        <dbReference type="EMBL" id="ONH83223.1"/>
    </source>
</evidence>
<dbReference type="Proteomes" id="UP000254919">
    <property type="component" value="Unassembled WGS sequence"/>
</dbReference>
<evidence type="ECO:0008006" key="6">
    <source>
        <dbReference type="Google" id="ProtNLM"/>
    </source>
</evidence>
<dbReference type="EMBL" id="UGVN01000001">
    <property type="protein sequence ID" value="SUE41971.1"/>
    <property type="molecule type" value="Genomic_DNA"/>
</dbReference>
<organism evidence="2 4">
    <name type="scientific">Roseomonas mucosa</name>
    <dbReference type="NCBI Taxonomy" id="207340"/>
    <lineage>
        <taxon>Bacteria</taxon>
        <taxon>Pseudomonadati</taxon>
        <taxon>Pseudomonadota</taxon>
        <taxon>Alphaproteobacteria</taxon>
        <taxon>Acetobacterales</taxon>
        <taxon>Roseomonadaceae</taxon>
        <taxon>Roseomonas</taxon>
    </lineage>
</organism>
<dbReference type="GeneID" id="99634731"/>
<proteinExistence type="predicted"/>